<evidence type="ECO:0000256" key="3">
    <source>
        <dbReference type="ARBA" id="ARBA00022801"/>
    </source>
</evidence>
<dbReference type="eggNOG" id="COG0507">
    <property type="taxonomic scope" value="Bacteria"/>
</dbReference>
<evidence type="ECO:0000256" key="6">
    <source>
        <dbReference type="SAM" id="Coils"/>
    </source>
</evidence>
<reference evidence="10 11" key="2">
    <citation type="journal article" date="2011" name="J. Bacteriol.">
        <title>Complete genome sequence of the anaerobic, halophilic alkalithermophile Natranaerobius thermophilus JW/NM-WN-LF.</title>
        <authorList>
            <person name="Zhao B."/>
            <person name="Mesbah N.M."/>
            <person name="Dalin E."/>
            <person name="Goodwin L."/>
            <person name="Nolan M."/>
            <person name="Pitluck S."/>
            <person name="Chertkov O."/>
            <person name="Brettin T.S."/>
            <person name="Han J."/>
            <person name="Larimer F.W."/>
            <person name="Land M.L."/>
            <person name="Hauser L."/>
            <person name="Kyrpides N."/>
            <person name="Wiegel J."/>
        </authorList>
    </citation>
    <scope>NUCLEOTIDE SEQUENCE [LARGE SCALE GENOMIC DNA]</scope>
    <source>
        <strain evidence="11">ATCC BAA-1301 / DSM 18059 / JW/NM-WN-LF</strain>
    </source>
</reference>
<evidence type="ECO:0000259" key="7">
    <source>
        <dbReference type="Pfam" id="PF13086"/>
    </source>
</evidence>
<dbReference type="STRING" id="457570.Nther_0834"/>
<dbReference type="eggNOG" id="COG1112">
    <property type="taxonomic scope" value="Bacteria"/>
</dbReference>
<dbReference type="InterPro" id="IPR011335">
    <property type="entry name" value="Restrct_endonuc-II-like"/>
</dbReference>
<evidence type="ECO:0008006" key="12">
    <source>
        <dbReference type="Google" id="ProtNLM"/>
    </source>
</evidence>
<dbReference type="Pfam" id="PF13087">
    <property type="entry name" value="AAA_12"/>
    <property type="match status" value="1"/>
</dbReference>
<gene>
    <name evidence="10" type="ordered locus">Nther_0834</name>
</gene>
<dbReference type="KEGG" id="nth:Nther_0834"/>
<proteinExistence type="inferred from homology"/>
<dbReference type="Gene3D" id="3.40.50.300">
    <property type="entry name" value="P-loop containing nucleotide triphosphate hydrolases"/>
    <property type="match status" value="3"/>
</dbReference>
<dbReference type="InterPro" id="IPR041677">
    <property type="entry name" value="DNA2/NAM7_AAA_11"/>
</dbReference>
<feature type="coiled-coil region" evidence="6">
    <location>
        <begin position="465"/>
        <end position="492"/>
    </location>
</feature>
<dbReference type="InParanoid" id="B2A7X1"/>
<dbReference type="Gene3D" id="3.40.960.10">
    <property type="entry name" value="VSR Endonuclease"/>
    <property type="match status" value="1"/>
</dbReference>
<dbReference type="CDD" id="cd18808">
    <property type="entry name" value="SF1_C_Upf1"/>
    <property type="match status" value="1"/>
</dbReference>
<dbReference type="Pfam" id="PF18741">
    <property type="entry name" value="MTES_1575"/>
    <property type="match status" value="1"/>
</dbReference>
<evidence type="ECO:0000256" key="2">
    <source>
        <dbReference type="ARBA" id="ARBA00022741"/>
    </source>
</evidence>
<dbReference type="EMBL" id="CP001034">
    <property type="protein sequence ID" value="ACB84419.1"/>
    <property type="molecule type" value="Genomic_DNA"/>
</dbReference>
<keyword evidence="5" id="KW-0067">ATP-binding</keyword>
<evidence type="ECO:0000256" key="1">
    <source>
        <dbReference type="ARBA" id="ARBA00007913"/>
    </source>
</evidence>
<protein>
    <recommendedName>
        <fullName evidence="12">DNA helicase</fullName>
    </recommendedName>
</protein>
<dbReference type="SUPFAM" id="SSF52980">
    <property type="entry name" value="Restriction endonuclease-like"/>
    <property type="match status" value="1"/>
</dbReference>
<keyword evidence="11" id="KW-1185">Reference proteome</keyword>
<dbReference type="InterPro" id="IPR047187">
    <property type="entry name" value="SF1_C_Upf1"/>
</dbReference>
<organism evidence="10 11">
    <name type="scientific">Natranaerobius thermophilus (strain ATCC BAA-1301 / DSM 18059 / JW/NM-WN-LF)</name>
    <dbReference type="NCBI Taxonomy" id="457570"/>
    <lineage>
        <taxon>Bacteria</taxon>
        <taxon>Bacillati</taxon>
        <taxon>Bacillota</taxon>
        <taxon>Clostridia</taxon>
        <taxon>Natranaerobiales</taxon>
        <taxon>Natranaerobiaceae</taxon>
        <taxon>Natranaerobius</taxon>
    </lineage>
</organism>
<sequence length="1474" mass="171509">MNTEQGTQEHVQEYEINDKTSEEVTDISKKSSYKKIINLFEYLKAYYSLTRKQIYDVASYDTIYWYDELPSAPGCSFESTSEGEKLIIQKQSISDPKEPPASIESWIEGDWKDPSEEISVLKHKTSPTEEFTDDLKRVEDFRDWYQHWEEWREQALHKQRVHQLYQEMFLLSQNLERQQDELELVWGHGILYWKDEGKKIRHPVVTTNAILNFDEKNGQIEIISQDVENTSLELEFLNSIKNSQIRDLSKLKDEVNKMQLNPWEKTAMEELCEKLVNLLSPNGRIQFDSKKLTSDKDPMITYEPVLILRKKRVGYRQDLDDILEGLQQGKELPQTIQSIFDKDQNTTSTATMNIASEELMFPLASNEEQNQIVKRLSENTGVTVQGPPGTGKSHTIANLVSHMLAHGKRVLVTAKSERPLRVLREMIPKNIQPLCVNVFTDESNSKLELEEAVRSISETMGSLDISREENKLKKLKNTLKSIREKRASLQNKMKQISEFETSTYTINGQEFTLPQLSSWLTETEEELGWIKDEIPQDAEFPLDKLELNRLYELIGELIHEDREKLQEEIPDIAFLPKSQSLKELHNKLDKLSNEMSDEQAGEQLGEQAVELKNEASDSSTDKWFEIPEDLDVETVSDLMAELEKVTSDLKIRIDSDWLNTIFQDGKSEGIRRQQWIDLIEGGREYVNKLYELRERTAEYEIDIPYESNVGKLLETVMELETDLQKKEKIGLLQKVLNSDVRYLQQNCTIDGLAPKTLQDIQILKAELEKGLTASKLLKRWDKQVVAINGPEFNEDDPRLIEKIDDQLKVIETVIYWNETTWKPLKEKMKENNIPVILEDVDIEKLETLIENLKSTINNIKLRDVRKQLDKITELINENLENNHKFYYLWEQLASGMRHRNYELWDNTIEEIIRLKNLEDDYQEFKQLLDKVKKTSPTLAKDLERQGGDGGPLSPPSNIKQAWEWRKADTWLSEVLSEDPIKLSKQVDELRHKEKKILEQVVSTSTWLNLSKNVTEGNRKNLIAWQQTMKRIGKGTGKYAGYYRKQAREKMDKAKGAVPVWVMPFNKVIENFPAWSDKFDLVIVDESSQVDIFGLLSFFRGNQLLVVGDDKQISPQGVGQNLQAVHRIMKTYLSDVEHGDLFEPKYSLYDLSKQVFPGVIMLKEHFRCLPEIIQFSNDLMYQGEILPLREKMGSVGQEWSSIVRVPIENGYRMVNSKSNEPEAKKIVETIIQCCEREEYADKTMGVISLLGDEQANLIEKMLMEELGPEEMKRRKLHAGDAYYFQGDERDVIFLSMVEAKGEHRPAVLNKEDDFKRFNVAMSRAKDQVWLFHSIDTDNLNPQDVRYKLIHYFKSPHRLQKESAELEELCDSKFEKDVLKDLLRLGYTVEPQYQVGTKRIDLVVLGMDGSKLAVECDGDAYHGIENWEYDWNRQIQLERLGWKFFRIRGSAYYRAPEKEINDLASVLEEMGIYPHY</sequence>
<comment type="similarity">
    <text evidence="1">Belongs to the DNA2/NAM7 helicase family.</text>
</comment>
<keyword evidence="4" id="KW-0347">Helicase</keyword>
<dbReference type="InterPro" id="IPR049468">
    <property type="entry name" value="Restrct_endonuc-II-like_dom"/>
</dbReference>
<dbReference type="GO" id="GO:0005524">
    <property type="term" value="F:ATP binding"/>
    <property type="evidence" value="ECO:0007669"/>
    <property type="project" value="UniProtKB-KW"/>
</dbReference>
<dbReference type="Proteomes" id="UP000001683">
    <property type="component" value="Chromosome"/>
</dbReference>
<evidence type="ECO:0000313" key="10">
    <source>
        <dbReference type="EMBL" id="ACB84419.1"/>
    </source>
</evidence>
<keyword evidence="3" id="KW-0378">Hydrolase</keyword>
<reference evidence="10 11" key="1">
    <citation type="submission" date="2008-04" db="EMBL/GenBank/DDBJ databases">
        <title>Complete sequence of chromosome of Natranaerobius thermophilus JW/NM-WN-LF.</title>
        <authorList>
            <consortium name="US DOE Joint Genome Institute"/>
            <person name="Copeland A."/>
            <person name="Lucas S."/>
            <person name="Lapidus A."/>
            <person name="Glavina del Rio T."/>
            <person name="Dalin E."/>
            <person name="Tice H."/>
            <person name="Bruce D."/>
            <person name="Goodwin L."/>
            <person name="Pitluck S."/>
            <person name="Chertkov O."/>
            <person name="Brettin T."/>
            <person name="Detter J.C."/>
            <person name="Han C."/>
            <person name="Kuske C.R."/>
            <person name="Schmutz J."/>
            <person name="Larimer F."/>
            <person name="Land M."/>
            <person name="Hauser L."/>
            <person name="Kyrpides N."/>
            <person name="Lykidis A."/>
            <person name="Mesbah N.M."/>
            <person name="Wiegel J."/>
        </authorList>
    </citation>
    <scope>NUCLEOTIDE SEQUENCE [LARGE SCALE GENOMIC DNA]</scope>
    <source>
        <strain evidence="11">ATCC BAA-1301 / DSM 18059 / JW/NM-WN-LF</strain>
    </source>
</reference>
<dbReference type="SUPFAM" id="SSF52540">
    <property type="entry name" value="P-loop containing nucleoside triphosphate hydrolases"/>
    <property type="match status" value="1"/>
</dbReference>
<evidence type="ECO:0000259" key="9">
    <source>
        <dbReference type="Pfam" id="PF18741"/>
    </source>
</evidence>
<evidence type="ECO:0000256" key="4">
    <source>
        <dbReference type="ARBA" id="ARBA00022806"/>
    </source>
</evidence>
<dbReference type="InterPro" id="IPR050534">
    <property type="entry name" value="Coronavir_polyprotein_1ab"/>
</dbReference>
<keyword evidence="2" id="KW-0547">Nucleotide-binding</keyword>
<dbReference type="GO" id="GO:0016787">
    <property type="term" value="F:hydrolase activity"/>
    <property type="evidence" value="ECO:0007669"/>
    <property type="project" value="UniProtKB-KW"/>
</dbReference>
<dbReference type="OrthoDB" id="9757917at2"/>
<dbReference type="PANTHER" id="PTHR43788:SF8">
    <property type="entry name" value="DNA-BINDING PROTEIN SMUBP-2"/>
    <property type="match status" value="1"/>
</dbReference>
<evidence type="ECO:0000259" key="8">
    <source>
        <dbReference type="Pfam" id="PF13087"/>
    </source>
</evidence>
<dbReference type="InterPro" id="IPR027417">
    <property type="entry name" value="P-loop_NTPase"/>
</dbReference>
<accession>B2A7X1</accession>
<dbReference type="PANTHER" id="PTHR43788">
    <property type="entry name" value="DNA2/NAM7 HELICASE FAMILY MEMBER"/>
    <property type="match status" value="1"/>
</dbReference>
<dbReference type="GO" id="GO:0043139">
    <property type="term" value="F:5'-3' DNA helicase activity"/>
    <property type="evidence" value="ECO:0007669"/>
    <property type="project" value="TreeGrafter"/>
</dbReference>
<evidence type="ECO:0000313" key="11">
    <source>
        <dbReference type="Proteomes" id="UP000001683"/>
    </source>
</evidence>
<dbReference type="RefSeq" id="WP_012447297.1">
    <property type="nucleotide sequence ID" value="NC_010718.1"/>
</dbReference>
<evidence type="ECO:0000256" key="5">
    <source>
        <dbReference type="ARBA" id="ARBA00022840"/>
    </source>
</evidence>
<keyword evidence="6" id="KW-0175">Coiled coil</keyword>
<feature type="domain" description="Restriction endonuclease type II-like" evidence="9">
    <location>
        <begin position="1372"/>
        <end position="1464"/>
    </location>
</feature>
<dbReference type="HOGENOM" id="CLU_000738_1_0_9"/>
<name>B2A7X1_NATTJ</name>
<dbReference type="Pfam" id="PF13086">
    <property type="entry name" value="AAA_11"/>
    <property type="match status" value="1"/>
</dbReference>
<dbReference type="InterPro" id="IPR041679">
    <property type="entry name" value="DNA2/NAM7-like_C"/>
</dbReference>
<dbReference type="eggNOG" id="COG0466">
    <property type="taxonomic scope" value="Bacteria"/>
</dbReference>
<feature type="domain" description="DNA2/NAM7 helicase-like C-terminal" evidence="8">
    <location>
        <begin position="1157"/>
        <end position="1329"/>
    </location>
</feature>
<feature type="domain" description="DNA2/NAM7 helicase helicase" evidence="7">
    <location>
        <begin position="365"/>
        <end position="537"/>
    </location>
</feature>
<feature type="coiled-coil region" evidence="6">
    <location>
        <begin position="842"/>
        <end position="881"/>
    </location>
</feature>